<gene>
    <name evidence="4 6" type="primary">msrA</name>
    <name evidence="6" type="ORF">GCM10010919_10100</name>
</gene>
<comment type="catalytic activity">
    <reaction evidence="2 4">
        <text>L-methionyl-[protein] + [thioredoxin]-disulfide + H2O = L-methionyl-(S)-S-oxide-[protein] + [thioredoxin]-dithiol</text>
        <dbReference type="Rhea" id="RHEA:14217"/>
        <dbReference type="Rhea" id="RHEA-COMP:10698"/>
        <dbReference type="Rhea" id="RHEA-COMP:10700"/>
        <dbReference type="Rhea" id="RHEA-COMP:12313"/>
        <dbReference type="Rhea" id="RHEA-COMP:12315"/>
        <dbReference type="ChEBI" id="CHEBI:15377"/>
        <dbReference type="ChEBI" id="CHEBI:16044"/>
        <dbReference type="ChEBI" id="CHEBI:29950"/>
        <dbReference type="ChEBI" id="CHEBI:44120"/>
        <dbReference type="ChEBI" id="CHEBI:50058"/>
        <dbReference type="EC" id="1.8.4.11"/>
    </reaction>
</comment>
<dbReference type="SUPFAM" id="SSF55068">
    <property type="entry name" value="Peptide methionine sulfoxide reductase"/>
    <property type="match status" value="1"/>
</dbReference>
<dbReference type="EC" id="1.8.4.11" evidence="4"/>
<comment type="catalytic activity">
    <reaction evidence="3 4">
        <text>[thioredoxin]-disulfide + L-methionine + H2O = L-methionine (S)-S-oxide + [thioredoxin]-dithiol</text>
        <dbReference type="Rhea" id="RHEA:19993"/>
        <dbReference type="Rhea" id="RHEA-COMP:10698"/>
        <dbReference type="Rhea" id="RHEA-COMP:10700"/>
        <dbReference type="ChEBI" id="CHEBI:15377"/>
        <dbReference type="ChEBI" id="CHEBI:29950"/>
        <dbReference type="ChEBI" id="CHEBI:50058"/>
        <dbReference type="ChEBI" id="CHEBI:57844"/>
        <dbReference type="ChEBI" id="CHEBI:58772"/>
        <dbReference type="EC" id="1.8.4.11"/>
    </reaction>
</comment>
<proteinExistence type="inferred from homology"/>
<dbReference type="Proteomes" id="UP000659697">
    <property type="component" value="Unassembled WGS sequence"/>
</dbReference>
<dbReference type="InterPro" id="IPR002569">
    <property type="entry name" value="Met_Sox_Rdtase_MsrA_dom"/>
</dbReference>
<keyword evidence="1 4" id="KW-0560">Oxidoreductase</keyword>
<dbReference type="EMBL" id="BNAO01000002">
    <property type="protein sequence ID" value="GHG63937.1"/>
    <property type="molecule type" value="Genomic_DNA"/>
</dbReference>
<sequence>MTTSMQQTEMATFGAGCFWCLEAALNELTGVKQAISGYMGGQTANPDYRSVCSGNTGHAEVVQVNFYPELISFVDLCQIFFSLHDPTQLNRQGNDIGTQYRSVIFTHSEQQQQQANVIMTELEQQNLFDAPIVTELSPASQFYPAEAYHQGYYKQNPNQGYCQMLITPKMAKFRSKHQQMLKNKTER</sequence>
<feature type="domain" description="Peptide methionine sulphoxide reductase MsrA" evidence="5">
    <location>
        <begin position="11"/>
        <end position="163"/>
    </location>
</feature>
<dbReference type="Gene3D" id="3.30.1060.10">
    <property type="entry name" value="Peptide methionine sulphoxide reductase MsrA"/>
    <property type="match status" value="1"/>
</dbReference>
<dbReference type="RefSeq" id="WP_229833441.1">
    <property type="nucleotide sequence ID" value="NZ_BNAO01000002.1"/>
</dbReference>
<dbReference type="PANTHER" id="PTHR43774:SF1">
    <property type="entry name" value="PEPTIDE METHIONINE SULFOXIDE REDUCTASE MSRA 2"/>
    <property type="match status" value="1"/>
</dbReference>
<reference evidence="7" key="1">
    <citation type="journal article" date="2019" name="Int. J. Syst. Evol. Microbiol.">
        <title>The Global Catalogue of Microorganisms (GCM) 10K type strain sequencing project: providing services to taxonomists for standard genome sequencing and annotation.</title>
        <authorList>
            <consortium name="The Broad Institute Genomics Platform"/>
            <consortium name="The Broad Institute Genome Sequencing Center for Infectious Disease"/>
            <person name="Wu L."/>
            <person name="Ma J."/>
        </authorList>
    </citation>
    <scope>NUCLEOTIDE SEQUENCE [LARGE SCALE GENOMIC DNA]</scope>
    <source>
        <strain evidence="7">CGMCC 1.7003</strain>
    </source>
</reference>
<evidence type="ECO:0000256" key="4">
    <source>
        <dbReference type="HAMAP-Rule" id="MF_01401"/>
    </source>
</evidence>
<evidence type="ECO:0000313" key="6">
    <source>
        <dbReference type="EMBL" id="GHG63937.1"/>
    </source>
</evidence>
<evidence type="ECO:0000256" key="1">
    <source>
        <dbReference type="ARBA" id="ARBA00023002"/>
    </source>
</evidence>
<comment type="similarity">
    <text evidence="4">Belongs to the MsrA Met sulfoxide reductase family.</text>
</comment>
<evidence type="ECO:0000256" key="2">
    <source>
        <dbReference type="ARBA" id="ARBA00047806"/>
    </source>
</evidence>
<name>A0ABQ3KXB5_9ALTE</name>
<dbReference type="HAMAP" id="MF_01401">
    <property type="entry name" value="MsrA"/>
    <property type="match status" value="1"/>
</dbReference>
<comment type="function">
    <text evidence="4">Has an important function as a repair enzyme for proteins that have been inactivated by oxidation. Catalyzes the reversible oxidation-reduction of methionine sulfoxide in proteins to methionine.</text>
</comment>
<keyword evidence="7" id="KW-1185">Reference proteome</keyword>
<evidence type="ECO:0000259" key="5">
    <source>
        <dbReference type="Pfam" id="PF01625"/>
    </source>
</evidence>
<dbReference type="NCBIfam" id="TIGR00401">
    <property type="entry name" value="msrA"/>
    <property type="match status" value="1"/>
</dbReference>
<dbReference type="Pfam" id="PF01625">
    <property type="entry name" value="PMSR"/>
    <property type="match status" value="1"/>
</dbReference>
<accession>A0ABQ3KXB5</accession>
<protein>
    <recommendedName>
        <fullName evidence="4">Peptide methionine sulfoxide reductase MsrA</fullName>
        <shortName evidence="4">Protein-methionine-S-oxide reductase</shortName>
        <ecNumber evidence="4">1.8.4.11</ecNumber>
    </recommendedName>
    <alternativeName>
        <fullName evidence="4">Peptide-methionine (S)-S-oxide reductase</fullName>
        <shortName evidence="4">Peptide Met(O) reductase</shortName>
    </alternativeName>
</protein>
<comment type="caution">
    <text evidence="6">The sequence shown here is derived from an EMBL/GenBank/DDBJ whole genome shotgun (WGS) entry which is preliminary data.</text>
</comment>
<dbReference type="PANTHER" id="PTHR43774">
    <property type="entry name" value="PEPTIDE METHIONINE SULFOXIDE REDUCTASE"/>
    <property type="match status" value="1"/>
</dbReference>
<organism evidence="6 7">
    <name type="scientific">Alishewanella longhuensis</name>
    <dbReference type="NCBI Taxonomy" id="1091037"/>
    <lineage>
        <taxon>Bacteria</taxon>
        <taxon>Pseudomonadati</taxon>
        <taxon>Pseudomonadota</taxon>
        <taxon>Gammaproteobacteria</taxon>
        <taxon>Alteromonadales</taxon>
        <taxon>Alteromonadaceae</taxon>
        <taxon>Alishewanella</taxon>
    </lineage>
</organism>
<evidence type="ECO:0000313" key="7">
    <source>
        <dbReference type="Proteomes" id="UP000659697"/>
    </source>
</evidence>
<evidence type="ECO:0000256" key="3">
    <source>
        <dbReference type="ARBA" id="ARBA00048782"/>
    </source>
</evidence>
<dbReference type="InterPro" id="IPR036509">
    <property type="entry name" value="Met_Sox_Rdtase_MsrA_sf"/>
</dbReference>
<feature type="active site" evidence="4">
    <location>
        <position position="17"/>
    </location>
</feature>